<proteinExistence type="evidence at transcript level"/>
<dbReference type="EMBL" id="GEFH01000378">
    <property type="protein sequence ID" value="JAP68203.1"/>
    <property type="molecule type" value="mRNA"/>
</dbReference>
<dbReference type="SUPFAM" id="SSF52540">
    <property type="entry name" value="P-loop containing nucleoside triphosphate hydrolases"/>
    <property type="match status" value="1"/>
</dbReference>
<dbReference type="Pfam" id="PF02263">
    <property type="entry name" value="GBP"/>
    <property type="match status" value="1"/>
</dbReference>
<dbReference type="Gene3D" id="3.40.50.300">
    <property type="entry name" value="P-loop containing nucleotide triphosphate hydrolases"/>
    <property type="match status" value="1"/>
</dbReference>
<dbReference type="AlphaFoldDB" id="A0A131XM28"/>
<evidence type="ECO:0000256" key="4">
    <source>
        <dbReference type="PROSITE-ProRule" id="PRU01052"/>
    </source>
</evidence>
<dbReference type="CDD" id="cd01851">
    <property type="entry name" value="GBP"/>
    <property type="match status" value="1"/>
</dbReference>
<evidence type="ECO:0000256" key="1">
    <source>
        <dbReference type="ARBA" id="ARBA00022741"/>
    </source>
</evidence>
<keyword evidence="3" id="KW-0342">GTP-binding</keyword>
<keyword evidence="1" id="KW-0547">Nucleotide-binding</keyword>
<evidence type="ECO:0000313" key="7">
    <source>
        <dbReference type="EMBL" id="JAP68203.1"/>
    </source>
</evidence>
<dbReference type="GO" id="GO:0003924">
    <property type="term" value="F:GTPase activity"/>
    <property type="evidence" value="ECO:0007669"/>
    <property type="project" value="InterPro"/>
</dbReference>
<dbReference type="GO" id="GO:0005525">
    <property type="term" value="F:GTP binding"/>
    <property type="evidence" value="ECO:0007669"/>
    <property type="project" value="UniProtKB-KW"/>
</dbReference>
<dbReference type="PROSITE" id="PS51715">
    <property type="entry name" value="G_GB1_RHD3"/>
    <property type="match status" value="1"/>
</dbReference>
<evidence type="ECO:0000256" key="5">
    <source>
        <dbReference type="SAM" id="MobiDB-lite"/>
    </source>
</evidence>
<name>A0A131XM28_9ACAR</name>
<feature type="region of interest" description="Disordered" evidence="5">
    <location>
        <begin position="435"/>
        <end position="472"/>
    </location>
</feature>
<reference evidence="7" key="1">
    <citation type="journal article" date="2017" name="Ticks Tick Borne Dis.">
        <title>An insight into the sialome of Hyalomma excavatum.</title>
        <authorList>
            <person name="Ribeiro J.M."/>
            <person name="Slovak M."/>
            <person name="Francischetti I.M."/>
        </authorList>
    </citation>
    <scope>NUCLEOTIDE SEQUENCE</scope>
    <source>
        <strain evidence="7">Samish</strain>
        <tissue evidence="7">Salivary glands</tissue>
    </source>
</reference>
<sequence>GKAVQILSIEDDKSLKFEYDELERILCHPSIKDKPVVVIAIAGAYRQGKSFLMNFFIRYMRSRGTENWLGDPEAPLEGFGWKHSARRYTSGILLWDEVFLATTSDGEEVAVLFMDTQGLYDCESTTAECATIFALSVMTSSVQIYNILHNVQEDQLQQLEFFTQYGLLARKDATGRPFQRLVFLVRDSNNGTYGAEAGRELIEQRLQSANHLASELQQLRQYIRDSFCATDCFLMPHPGKEVATEKSYDGRLTVIDEEFKSHLQNFVPWILGPEQLVVKRINGKKISCQELLVYIKAYVQVFKSGELPQPRSMLQATAEASHLIAADKAEKLYMTMMSNIPHGDIGKLQATHTDALASAKEMFESVPKIGGAQISIIYMDTLMNELQEHFHRLYKKEVAWLREQREIENRRRQQESEKERKKQIEFEKKIRETEAKAEEKWKKEKESYREEHQEQLRNMKKRTESLSTSLSEANKVKAQLRKEVIRGRYNMIKAFLTGALTVGSVVCGAGAGVVAAQGASVVTTASLGTASALNGIGGIASAVVPTCCSAEKDKEQ</sequence>
<protein>
    <submittedName>
        <fullName evidence="7">Putative guanylate-binding protein</fullName>
    </submittedName>
</protein>
<dbReference type="InterPro" id="IPR036543">
    <property type="entry name" value="Guanylate-bd_C_sf"/>
</dbReference>
<dbReference type="InterPro" id="IPR015894">
    <property type="entry name" value="Guanylate-bd_N"/>
</dbReference>
<feature type="domain" description="GB1/RHD3-type G" evidence="6">
    <location>
        <begin position="33"/>
        <end position="275"/>
    </location>
</feature>
<evidence type="ECO:0000259" key="6">
    <source>
        <dbReference type="PROSITE" id="PS51715"/>
    </source>
</evidence>
<evidence type="ECO:0000256" key="3">
    <source>
        <dbReference type="ARBA" id="ARBA00023134"/>
    </source>
</evidence>
<keyword evidence="2" id="KW-0378">Hydrolase</keyword>
<dbReference type="PANTHER" id="PTHR10751">
    <property type="entry name" value="GUANYLATE BINDING PROTEIN"/>
    <property type="match status" value="1"/>
</dbReference>
<evidence type="ECO:0000256" key="2">
    <source>
        <dbReference type="ARBA" id="ARBA00022801"/>
    </source>
</evidence>
<dbReference type="InterPro" id="IPR030386">
    <property type="entry name" value="G_GB1_RHD3_dom"/>
</dbReference>
<dbReference type="Gene3D" id="1.20.58.420">
    <property type="entry name" value="AHSP"/>
    <property type="match status" value="1"/>
</dbReference>
<feature type="non-terminal residue" evidence="7">
    <location>
        <position position="1"/>
    </location>
</feature>
<organism evidence="7">
    <name type="scientific">Hyalomma excavatum</name>
    <dbReference type="NCBI Taxonomy" id="257692"/>
    <lineage>
        <taxon>Eukaryota</taxon>
        <taxon>Metazoa</taxon>
        <taxon>Ecdysozoa</taxon>
        <taxon>Arthropoda</taxon>
        <taxon>Chelicerata</taxon>
        <taxon>Arachnida</taxon>
        <taxon>Acari</taxon>
        <taxon>Parasitiformes</taxon>
        <taxon>Ixodida</taxon>
        <taxon>Ixodoidea</taxon>
        <taxon>Ixodidae</taxon>
        <taxon>Hyalomminae</taxon>
        <taxon>Hyalomma</taxon>
    </lineage>
</organism>
<dbReference type="SUPFAM" id="SSF48340">
    <property type="entry name" value="Interferon-induced guanylate-binding protein 1 (GBP1), C-terminal domain"/>
    <property type="match status" value="1"/>
</dbReference>
<feature type="compositionally biased region" description="Basic and acidic residues" evidence="5">
    <location>
        <begin position="435"/>
        <end position="464"/>
    </location>
</feature>
<dbReference type="InterPro" id="IPR027417">
    <property type="entry name" value="P-loop_NTPase"/>
</dbReference>
<comment type="similarity">
    <text evidence="4">Belongs to the TRAFAC class dynamin-like GTPase superfamily. GB1/RHD3 GTPase family.</text>
</comment>
<accession>A0A131XM28</accession>